<feature type="compositionally biased region" description="Basic and acidic residues" evidence="1">
    <location>
        <begin position="447"/>
        <end position="458"/>
    </location>
</feature>
<gene>
    <name evidence="2" type="ORF">BDV96DRAFT_596320</name>
</gene>
<feature type="region of interest" description="Disordered" evidence="1">
    <location>
        <begin position="149"/>
        <end position="189"/>
    </location>
</feature>
<dbReference type="AlphaFoldDB" id="A0A6A5ZL90"/>
<keyword evidence="3" id="KW-1185">Reference proteome</keyword>
<feature type="compositionally biased region" description="Polar residues" evidence="1">
    <location>
        <begin position="1"/>
        <end position="19"/>
    </location>
</feature>
<dbReference type="EMBL" id="ML977315">
    <property type="protein sequence ID" value="KAF2119623.1"/>
    <property type="molecule type" value="Genomic_DNA"/>
</dbReference>
<evidence type="ECO:0000313" key="3">
    <source>
        <dbReference type="Proteomes" id="UP000799770"/>
    </source>
</evidence>
<organism evidence="2 3">
    <name type="scientific">Lophiotrema nucula</name>
    <dbReference type="NCBI Taxonomy" id="690887"/>
    <lineage>
        <taxon>Eukaryota</taxon>
        <taxon>Fungi</taxon>
        <taxon>Dikarya</taxon>
        <taxon>Ascomycota</taxon>
        <taxon>Pezizomycotina</taxon>
        <taxon>Dothideomycetes</taxon>
        <taxon>Pleosporomycetidae</taxon>
        <taxon>Pleosporales</taxon>
        <taxon>Lophiotremataceae</taxon>
        <taxon>Lophiotrema</taxon>
    </lineage>
</organism>
<evidence type="ECO:0000313" key="2">
    <source>
        <dbReference type="EMBL" id="KAF2119623.1"/>
    </source>
</evidence>
<feature type="region of interest" description="Disordered" evidence="1">
    <location>
        <begin position="416"/>
        <end position="474"/>
    </location>
</feature>
<dbReference type="Proteomes" id="UP000799770">
    <property type="component" value="Unassembled WGS sequence"/>
</dbReference>
<accession>A0A6A5ZL90</accession>
<name>A0A6A5ZL90_9PLEO</name>
<evidence type="ECO:0000256" key="1">
    <source>
        <dbReference type="SAM" id="MobiDB-lite"/>
    </source>
</evidence>
<sequence>MSENPNAHGDPTNTPSTADESVPVDSPEQGDNRPTYNPEVQAAEESDLLVEGDRSHDDPGQLPRGDGSPASQVAPPLGDRSFHTGFEPNLGYLNIPAPVTPAPPRQAFPTTGEVLCAGSSELHRDVIRRDQDMVLPIGIYSGQSNTVMPQSLRESAPPLPRDSHRLTRPAYEGAGPHRQPAEPTTPVEARHRRRAVLYRPSIAANMAGLPDTDLDRHTHALVIANAMANMSSITDGVARENEHFQQDGGIWTRADMITAGFEVVEDAEMMYHNGSTDRAFRFQYRVPAAGGEDDTLGFEDRINAFARLMREYKHFANYVMQGQHIDEYLSQPNRHYERYQYYMTWRNQPEALQLANVDSYQGATYNLGEDSRGEFPGSAPRLGRASIPARSLDSGALSLAGSNQVARTMRLNQPLVPSDLSAPAPSISDPQQQPLASALGGGQASSLRKERSSPRPDDSSEFPPQDGSKKRRRF</sequence>
<proteinExistence type="predicted"/>
<reference evidence="2" key="1">
    <citation type="journal article" date="2020" name="Stud. Mycol.">
        <title>101 Dothideomycetes genomes: a test case for predicting lifestyles and emergence of pathogens.</title>
        <authorList>
            <person name="Haridas S."/>
            <person name="Albert R."/>
            <person name="Binder M."/>
            <person name="Bloem J."/>
            <person name="Labutti K."/>
            <person name="Salamov A."/>
            <person name="Andreopoulos B."/>
            <person name="Baker S."/>
            <person name="Barry K."/>
            <person name="Bills G."/>
            <person name="Bluhm B."/>
            <person name="Cannon C."/>
            <person name="Castanera R."/>
            <person name="Culley D."/>
            <person name="Daum C."/>
            <person name="Ezra D."/>
            <person name="Gonzalez J."/>
            <person name="Henrissat B."/>
            <person name="Kuo A."/>
            <person name="Liang C."/>
            <person name="Lipzen A."/>
            <person name="Lutzoni F."/>
            <person name="Magnuson J."/>
            <person name="Mondo S."/>
            <person name="Nolan M."/>
            <person name="Ohm R."/>
            <person name="Pangilinan J."/>
            <person name="Park H.-J."/>
            <person name="Ramirez L."/>
            <person name="Alfaro M."/>
            <person name="Sun H."/>
            <person name="Tritt A."/>
            <person name="Yoshinaga Y."/>
            <person name="Zwiers L.-H."/>
            <person name="Turgeon B."/>
            <person name="Goodwin S."/>
            <person name="Spatafora J."/>
            <person name="Crous P."/>
            <person name="Grigoriev I."/>
        </authorList>
    </citation>
    <scope>NUCLEOTIDE SEQUENCE</scope>
    <source>
        <strain evidence="2">CBS 627.86</strain>
    </source>
</reference>
<feature type="region of interest" description="Disordered" evidence="1">
    <location>
        <begin position="1"/>
        <end position="85"/>
    </location>
</feature>
<protein>
    <submittedName>
        <fullName evidence="2">Uncharacterized protein</fullName>
    </submittedName>
</protein>